<feature type="compositionally biased region" description="Polar residues" evidence="1">
    <location>
        <begin position="389"/>
        <end position="419"/>
    </location>
</feature>
<evidence type="ECO:0000313" key="3">
    <source>
        <dbReference type="Proteomes" id="UP000191500"/>
    </source>
</evidence>
<dbReference type="EMBL" id="MDDG01000001">
    <property type="protein sequence ID" value="OQE46606.1"/>
    <property type="molecule type" value="Genomic_DNA"/>
</dbReference>
<proteinExistence type="predicted"/>
<organism evidence="2 3">
    <name type="scientific">Penicillium coprophilum</name>
    <dbReference type="NCBI Taxonomy" id="36646"/>
    <lineage>
        <taxon>Eukaryota</taxon>
        <taxon>Fungi</taxon>
        <taxon>Dikarya</taxon>
        <taxon>Ascomycota</taxon>
        <taxon>Pezizomycotina</taxon>
        <taxon>Eurotiomycetes</taxon>
        <taxon>Eurotiomycetidae</taxon>
        <taxon>Eurotiales</taxon>
        <taxon>Aspergillaceae</taxon>
        <taxon>Penicillium</taxon>
    </lineage>
</organism>
<feature type="compositionally biased region" description="Low complexity" evidence="1">
    <location>
        <begin position="316"/>
        <end position="326"/>
    </location>
</feature>
<keyword evidence="3" id="KW-1185">Reference proteome</keyword>
<reference evidence="3" key="1">
    <citation type="journal article" date="2017" name="Nat. Microbiol.">
        <title>Global analysis of biosynthetic gene clusters reveals vast potential of secondary metabolite production in Penicillium species.</title>
        <authorList>
            <person name="Nielsen J.C."/>
            <person name="Grijseels S."/>
            <person name="Prigent S."/>
            <person name="Ji B."/>
            <person name="Dainat J."/>
            <person name="Nielsen K.F."/>
            <person name="Frisvad J.C."/>
            <person name="Workman M."/>
            <person name="Nielsen J."/>
        </authorList>
    </citation>
    <scope>NUCLEOTIDE SEQUENCE [LARGE SCALE GENOMIC DNA]</scope>
    <source>
        <strain evidence="3">IBT 31321</strain>
    </source>
</reference>
<accession>A0A1V6V7H8</accession>
<dbReference type="AlphaFoldDB" id="A0A1V6V7H8"/>
<dbReference type="InterPro" id="IPR004354">
    <property type="entry name" value="Meiotic_Rec114"/>
</dbReference>
<comment type="caution">
    <text evidence="2">The sequence shown here is derived from an EMBL/GenBank/DDBJ whole genome shotgun (WGS) entry which is preliminary data.</text>
</comment>
<dbReference type="Proteomes" id="UP000191500">
    <property type="component" value="Unassembled WGS sequence"/>
</dbReference>
<gene>
    <name evidence="2" type="ORF">PENCOP_c001G01619</name>
</gene>
<evidence type="ECO:0000313" key="2">
    <source>
        <dbReference type="EMBL" id="OQE46606.1"/>
    </source>
</evidence>
<feature type="region of interest" description="Disordered" evidence="1">
    <location>
        <begin position="389"/>
        <end position="425"/>
    </location>
</feature>
<name>A0A1V6V7H8_9EURO</name>
<evidence type="ECO:0000256" key="1">
    <source>
        <dbReference type="SAM" id="MobiDB-lite"/>
    </source>
</evidence>
<dbReference type="STRING" id="36646.A0A1V6V7H8"/>
<sequence length="480" mass="52588">MQHLQPPIPPQFLRLAIAKFSHTTTAIDHVGPLTWNHIPGNGDLACIFEKSLDSGPIPSKMIQKVVRGDGILEQLDLVFFTRMAGMQAQLIPPPRSHFAVVVKSPCLAVKYPYGGTHHLPTPQIRRFQIKFTTERDYFTTLALLGEINCPLTEGKIPVPAMQRFPSVSSWTSGHLPSIVPRTTNTAATSTGSNGIHFYPTGALGSGGTTPIRASSPASTVSHPVSRFGPIPAFNPPSKSMEQLDFFQLPHTSAHTNIVNKEPDPPTSQLSTVSAIHSVEQLNQMLPPKRDLPFSKPTAKKPRAESASRTTQEHSRSAPSPSSLSIEPTKDLEPRPHHPLIESSTHSGVPDSDSQILSQTNPCPEASQPLLLYDEPVASQNTVPICESTEQAPQVPNFLNTSHTQTNLSDSNSNHNTPSKPNEKDPALTEDHLARYLSSPTAERIVFLENWMCELINDDSFMALCEDVDGTWRRFAFGQKQ</sequence>
<feature type="region of interest" description="Disordered" evidence="1">
    <location>
        <begin position="283"/>
        <end position="366"/>
    </location>
</feature>
<dbReference type="GO" id="GO:0007131">
    <property type="term" value="P:reciprocal meiotic recombination"/>
    <property type="evidence" value="ECO:0007669"/>
    <property type="project" value="InterPro"/>
</dbReference>
<protein>
    <submittedName>
        <fullName evidence="2">Uncharacterized protein</fullName>
    </submittedName>
</protein>
<feature type="compositionally biased region" description="Basic and acidic residues" evidence="1">
    <location>
        <begin position="301"/>
        <end position="315"/>
    </location>
</feature>
<feature type="compositionally biased region" description="Basic and acidic residues" evidence="1">
    <location>
        <begin position="327"/>
        <end position="339"/>
    </location>
</feature>
<dbReference type="Pfam" id="PF03525">
    <property type="entry name" value="Meiotic_rec114"/>
    <property type="match status" value="1"/>
</dbReference>
<feature type="compositionally biased region" description="Polar residues" evidence="1">
    <location>
        <begin position="341"/>
        <end position="361"/>
    </location>
</feature>